<dbReference type="GO" id="GO:0006261">
    <property type="term" value="P:DNA-templated DNA replication"/>
    <property type="evidence" value="ECO:0007669"/>
    <property type="project" value="TreeGrafter"/>
</dbReference>
<keyword evidence="1" id="KW-0808">Transferase</keyword>
<evidence type="ECO:0000313" key="2">
    <source>
        <dbReference type="Proteomes" id="UP000186309"/>
    </source>
</evidence>
<dbReference type="RefSeq" id="WP_076344665.1">
    <property type="nucleotide sequence ID" value="NZ_CP019082.1"/>
</dbReference>
<protein>
    <submittedName>
        <fullName evidence="1">DNA polymerase III subunit tau</fullName>
        <ecNumber evidence="1">2.7.7.7</ecNumber>
    </submittedName>
</protein>
<name>A0A1U7CMR3_9BACT</name>
<dbReference type="GO" id="GO:0008408">
    <property type="term" value="F:3'-5' exonuclease activity"/>
    <property type="evidence" value="ECO:0007669"/>
    <property type="project" value="InterPro"/>
</dbReference>
<dbReference type="Pfam" id="PF13177">
    <property type="entry name" value="DNA_pol3_delta2"/>
    <property type="match status" value="1"/>
</dbReference>
<dbReference type="PANTHER" id="PTHR11669:SF8">
    <property type="entry name" value="DNA POLYMERASE III SUBUNIT DELTA"/>
    <property type="match status" value="1"/>
</dbReference>
<accession>A0A1U7CMR3</accession>
<gene>
    <name evidence="1" type="primary">dnaX_1</name>
    <name evidence="1" type="ORF">BSF38_01664</name>
</gene>
<dbReference type="InterPro" id="IPR027417">
    <property type="entry name" value="P-loop_NTPase"/>
</dbReference>
<keyword evidence="1" id="KW-0548">Nucleotidyltransferase</keyword>
<dbReference type="EMBL" id="CP019082">
    <property type="protein sequence ID" value="APW60198.1"/>
    <property type="molecule type" value="Genomic_DNA"/>
</dbReference>
<dbReference type="Proteomes" id="UP000186309">
    <property type="component" value="Chromosome"/>
</dbReference>
<dbReference type="PANTHER" id="PTHR11669">
    <property type="entry name" value="REPLICATION FACTOR C / DNA POLYMERASE III GAMMA-TAU SUBUNIT"/>
    <property type="match status" value="1"/>
</dbReference>
<dbReference type="InterPro" id="IPR050238">
    <property type="entry name" value="DNA_Rep/Repair_Clamp_Loader"/>
</dbReference>
<evidence type="ECO:0000313" key="1">
    <source>
        <dbReference type="EMBL" id="APW60198.1"/>
    </source>
</evidence>
<sequence>MPCVSVRGHDRALASLRSSAQSGRLPHAFLFVGPEGIGKRTFALTLAQSLLCERNAEGLLEPCGECPGCVQVEAGSHPDLIVTGRPDDKQELPIRVIRDLCAEFGLKPARGVRKVAVVDDVDTMNDEAANAFLKTLEEPPPGAVLILIGTSAEQQLETIVSRCQVVRFDPLPVDELAGLLLEKGIAADADDAAKLAALAEGSVSRAIGLADPDLDRYRRDLIDGLAGERGFDPAEQVQQLLAFSKKAGKETGAQRRRASLMVGELARLFRGVLWQTAGLEPPSADPADRRAIAVLAQRLEPEDVFILADRALEADFHLARNLYMPLVLESLFHDVAKVVNPKARA</sequence>
<dbReference type="AlphaFoldDB" id="A0A1U7CMR3"/>
<dbReference type="NCBIfam" id="TIGR00678">
    <property type="entry name" value="holB"/>
    <property type="match status" value="1"/>
</dbReference>
<keyword evidence="2" id="KW-1185">Reference proteome</keyword>
<reference evidence="2" key="1">
    <citation type="submission" date="2016-12" db="EMBL/GenBank/DDBJ databases">
        <title>Comparative genomics of four Isosphaeraceae planctomycetes: a common pool of plasmids and glycoside hydrolase genes.</title>
        <authorList>
            <person name="Ivanova A."/>
        </authorList>
    </citation>
    <scope>NUCLEOTIDE SEQUENCE [LARGE SCALE GENOMIC DNA]</scope>
    <source>
        <strain evidence="2">PX4</strain>
    </source>
</reference>
<dbReference type="InterPro" id="IPR004622">
    <property type="entry name" value="DNA_pol_HolB"/>
</dbReference>
<dbReference type="GO" id="GO:0003887">
    <property type="term" value="F:DNA-directed DNA polymerase activity"/>
    <property type="evidence" value="ECO:0007669"/>
    <property type="project" value="UniProtKB-EC"/>
</dbReference>
<dbReference type="SUPFAM" id="SSF52540">
    <property type="entry name" value="P-loop containing nucleoside triphosphate hydrolases"/>
    <property type="match status" value="1"/>
</dbReference>
<dbReference type="OrthoDB" id="9810148at2"/>
<dbReference type="Gene3D" id="3.40.50.300">
    <property type="entry name" value="P-loop containing nucleotide triphosphate hydrolases"/>
    <property type="match status" value="1"/>
</dbReference>
<organism evidence="1 2">
    <name type="scientific">Paludisphaera borealis</name>
    <dbReference type="NCBI Taxonomy" id="1387353"/>
    <lineage>
        <taxon>Bacteria</taxon>
        <taxon>Pseudomonadati</taxon>
        <taxon>Planctomycetota</taxon>
        <taxon>Planctomycetia</taxon>
        <taxon>Isosphaerales</taxon>
        <taxon>Isosphaeraceae</taxon>
        <taxon>Paludisphaera</taxon>
    </lineage>
</organism>
<dbReference type="STRING" id="1387353.BSF38_01664"/>
<dbReference type="EC" id="2.7.7.7" evidence="1"/>
<proteinExistence type="predicted"/>
<dbReference type="KEGG" id="pbor:BSF38_01664"/>